<keyword evidence="2" id="KW-1185">Reference proteome</keyword>
<proteinExistence type="predicted"/>
<name>A0ACC1N9T9_9APHY</name>
<protein>
    <submittedName>
        <fullName evidence="1">Uncharacterized protein</fullName>
    </submittedName>
</protein>
<comment type="caution">
    <text evidence="1">The sequence shown here is derived from an EMBL/GenBank/DDBJ whole genome shotgun (WGS) entry which is preliminary data.</text>
</comment>
<dbReference type="EMBL" id="JANSHE010004613">
    <property type="protein sequence ID" value="KAJ2976057.1"/>
    <property type="molecule type" value="Genomic_DNA"/>
</dbReference>
<organism evidence="1 2">
    <name type="scientific">Trametes sanguinea</name>
    <dbReference type="NCBI Taxonomy" id="158606"/>
    <lineage>
        <taxon>Eukaryota</taxon>
        <taxon>Fungi</taxon>
        <taxon>Dikarya</taxon>
        <taxon>Basidiomycota</taxon>
        <taxon>Agaricomycotina</taxon>
        <taxon>Agaricomycetes</taxon>
        <taxon>Polyporales</taxon>
        <taxon>Polyporaceae</taxon>
        <taxon>Trametes</taxon>
    </lineage>
</organism>
<reference evidence="1" key="1">
    <citation type="submission" date="2022-08" db="EMBL/GenBank/DDBJ databases">
        <title>Genome Sequence of Pycnoporus sanguineus.</title>
        <authorList>
            <person name="Buettner E."/>
        </authorList>
    </citation>
    <scope>NUCLEOTIDE SEQUENCE</scope>
    <source>
        <strain evidence="1">CG-C14</strain>
    </source>
</reference>
<accession>A0ACC1N9T9</accession>
<dbReference type="Proteomes" id="UP001144978">
    <property type="component" value="Unassembled WGS sequence"/>
</dbReference>
<evidence type="ECO:0000313" key="1">
    <source>
        <dbReference type="EMBL" id="KAJ2976057.1"/>
    </source>
</evidence>
<gene>
    <name evidence="1" type="ORF">NUW54_g11632</name>
</gene>
<sequence>MRNAATDIFANGPGARFGEYAVPAYLGPIKLEEAKTNRYLSPSSPRISPVEGLFRGFPKTFISAGGAEIILDDSMVAAERLKADGVDVTVDIVPDAVHDFMVFTWHEPERTEALRRVCNWLDD</sequence>
<evidence type="ECO:0000313" key="2">
    <source>
        <dbReference type="Proteomes" id="UP001144978"/>
    </source>
</evidence>